<proteinExistence type="predicted"/>
<keyword evidence="4" id="KW-0804">Transcription</keyword>
<dbReference type="EMBL" id="JAJNDB010000002">
    <property type="protein sequence ID" value="MCD2194539.1"/>
    <property type="molecule type" value="Genomic_DNA"/>
</dbReference>
<keyword evidence="2" id="KW-0418">Kinase</keyword>
<dbReference type="SMART" id="SM01012">
    <property type="entry name" value="ANTAR"/>
    <property type="match status" value="1"/>
</dbReference>
<reference evidence="6 7" key="1">
    <citation type="submission" date="2021-11" db="EMBL/GenBank/DDBJ databases">
        <title>Draft genome sequence of Actinomycetospora sp. SF1 isolated from the rhizosphere soil.</title>
        <authorList>
            <person name="Duangmal K."/>
            <person name="Chantavorakit T."/>
        </authorList>
    </citation>
    <scope>NUCLEOTIDE SEQUENCE [LARGE SCALE GENOMIC DNA]</scope>
    <source>
        <strain evidence="6 7">TBRC 5722</strain>
    </source>
</reference>
<name>A0ABS8P8W1_9PSEU</name>
<dbReference type="PROSITE" id="PS50921">
    <property type="entry name" value="ANTAR"/>
    <property type="match status" value="1"/>
</dbReference>
<comment type="caution">
    <text evidence="6">The sequence shown here is derived from an EMBL/GenBank/DDBJ whole genome shotgun (WGS) entry which is preliminary data.</text>
</comment>
<evidence type="ECO:0000313" key="7">
    <source>
        <dbReference type="Proteomes" id="UP001199469"/>
    </source>
</evidence>
<dbReference type="RefSeq" id="WP_230734592.1">
    <property type="nucleotide sequence ID" value="NZ_JAJNDB010000002.1"/>
</dbReference>
<dbReference type="Pfam" id="PF03861">
    <property type="entry name" value="ANTAR"/>
    <property type="match status" value="1"/>
</dbReference>
<evidence type="ECO:0000256" key="1">
    <source>
        <dbReference type="ARBA" id="ARBA00022679"/>
    </source>
</evidence>
<evidence type="ECO:0000256" key="3">
    <source>
        <dbReference type="ARBA" id="ARBA00023015"/>
    </source>
</evidence>
<feature type="domain" description="ANTAR" evidence="5">
    <location>
        <begin position="161"/>
        <end position="224"/>
    </location>
</feature>
<dbReference type="Gene3D" id="1.10.10.10">
    <property type="entry name" value="Winged helix-like DNA-binding domain superfamily/Winged helix DNA-binding domain"/>
    <property type="match status" value="1"/>
</dbReference>
<dbReference type="InterPro" id="IPR011006">
    <property type="entry name" value="CheY-like_superfamily"/>
</dbReference>
<evidence type="ECO:0000256" key="2">
    <source>
        <dbReference type="ARBA" id="ARBA00022777"/>
    </source>
</evidence>
<dbReference type="SUPFAM" id="SSF55781">
    <property type="entry name" value="GAF domain-like"/>
    <property type="match status" value="1"/>
</dbReference>
<dbReference type="Proteomes" id="UP001199469">
    <property type="component" value="Unassembled WGS sequence"/>
</dbReference>
<evidence type="ECO:0000256" key="4">
    <source>
        <dbReference type="ARBA" id="ARBA00023163"/>
    </source>
</evidence>
<accession>A0ABS8P8W1</accession>
<keyword evidence="3" id="KW-0805">Transcription regulation</keyword>
<dbReference type="Gene3D" id="3.30.450.40">
    <property type="match status" value="1"/>
</dbReference>
<keyword evidence="7" id="KW-1185">Reference proteome</keyword>
<dbReference type="Pfam" id="PF01590">
    <property type="entry name" value="GAF"/>
    <property type="match status" value="1"/>
</dbReference>
<dbReference type="InterPro" id="IPR029016">
    <property type="entry name" value="GAF-like_dom_sf"/>
</dbReference>
<keyword evidence="1" id="KW-0808">Transferase</keyword>
<dbReference type="PIRSF" id="PIRSF036625">
    <property type="entry name" value="GAF_ANTAR"/>
    <property type="match status" value="1"/>
</dbReference>
<dbReference type="SUPFAM" id="SSF52172">
    <property type="entry name" value="CheY-like"/>
    <property type="match status" value="1"/>
</dbReference>
<dbReference type="InterPro" id="IPR036388">
    <property type="entry name" value="WH-like_DNA-bd_sf"/>
</dbReference>
<dbReference type="InterPro" id="IPR005561">
    <property type="entry name" value="ANTAR"/>
</dbReference>
<sequence>MGDDVQPIGEALLTAAADLTGVMSTDDDVVDRTLRTAASAVATVVPGAGHVGAAVTVRGTFAARATGDAVAEELDAVQASGRSGPGPEAAARGTCVEVPDLVADPRWPRLAEAAARHGVTSALSLVLRGHDGVLGVLTLYTPAPLDPDARVLAEALTAQAAVALFGAQRIAGLARAVSSRDVIGQAKGILIQRDGVDDESAFAMLVQASQATNMKLVDVAQWLVSQAKGTATTDAPA</sequence>
<evidence type="ECO:0000313" key="6">
    <source>
        <dbReference type="EMBL" id="MCD2194539.1"/>
    </source>
</evidence>
<gene>
    <name evidence="6" type="ORF">LQ327_14290</name>
</gene>
<evidence type="ECO:0000259" key="5">
    <source>
        <dbReference type="PROSITE" id="PS50921"/>
    </source>
</evidence>
<organism evidence="6 7">
    <name type="scientific">Actinomycetospora endophytica</name>
    <dbReference type="NCBI Taxonomy" id="2291215"/>
    <lineage>
        <taxon>Bacteria</taxon>
        <taxon>Bacillati</taxon>
        <taxon>Actinomycetota</taxon>
        <taxon>Actinomycetes</taxon>
        <taxon>Pseudonocardiales</taxon>
        <taxon>Pseudonocardiaceae</taxon>
        <taxon>Actinomycetospora</taxon>
    </lineage>
</organism>
<dbReference type="InterPro" id="IPR012074">
    <property type="entry name" value="GAF_ANTAR"/>
</dbReference>
<protein>
    <submittedName>
        <fullName evidence="6">GAF and ANTAR domain-containing protein</fullName>
    </submittedName>
</protein>
<dbReference type="InterPro" id="IPR003018">
    <property type="entry name" value="GAF"/>
</dbReference>